<dbReference type="Gene3D" id="3.40.50.300">
    <property type="entry name" value="P-loop containing nucleotide triphosphate hydrolases"/>
    <property type="match status" value="2"/>
</dbReference>
<dbReference type="InterPro" id="IPR014016">
    <property type="entry name" value="UvrD-like_ATP-bd"/>
</dbReference>
<dbReference type="KEGG" id="lji:ELX58_07285"/>
<keyword evidence="4 5" id="KW-0067">ATP-binding</keyword>
<accession>A0A4V1ALV2</accession>
<dbReference type="NCBIfam" id="NF041464">
    <property type="entry name" value="HelD_BACSU"/>
    <property type="match status" value="1"/>
</dbReference>
<dbReference type="GO" id="GO:0000725">
    <property type="term" value="P:recombinational repair"/>
    <property type="evidence" value="ECO:0007669"/>
    <property type="project" value="TreeGrafter"/>
</dbReference>
<dbReference type="PROSITE" id="PS51198">
    <property type="entry name" value="UVRD_HELICASE_ATP_BIND"/>
    <property type="match status" value="1"/>
</dbReference>
<dbReference type="GO" id="GO:0003677">
    <property type="term" value="F:DNA binding"/>
    <property type="evidence" value="ECO:0007669"/>
    <property type="project" value="InterPro"/>
</dbReference>
<evidence type="ECO:0000313" key="7">
    <source>
        <dbReference type="EMBL" id="QBP18889.1"/>
    </source>
</evidence>
<evidence type="ECO:0000313" key="8">
    <source>
        <dbReference type="Proteomes" id="UP000294321"/>
    </source>
</evidence>
<dbReference type="InterPro" id="IPR000212">
    <property type="entry name" value="DNA_helicase_UvrD/REP"/>
</dbReference>
<feature type="domain" description="UvrD-like helicase ATP-binding" evidence="6">
    <location>
        <begin position="209"/>
        <end position="600"/>
    </location>
</feature>
<keyword evidence="2 5" id="KW-0378">Hydrolase</keyword>
<gene>
    <name evidence="7" type="ORF">ELX58_07285</name>
</gene>
<dbReference type="Proteomes" id="UP000294321">
    <property type="component" value="Chromosome"/>
</dbReference>
<organism evidence="7 8">
    <name type="scientific">Acetilactobacillus jinshanensis</name>
    <dbReference type="NCBI Taxonomy" id="1720083"/>
    <lineage>
        <taxon>Bacteria</taxon>
        <taxon>Bacillati</taxon>
        <taxon>Bacillota</taxon>
        <taxon>Bacilli</taxon>
        <taxon>Lactobacillales</taxon>
        <taxon>Lactobacillaceae</taxon>
        <taxon>Acetilactobacillus</taxon>
    </lineage>
</organism>
<evidence type="ECO:0000256" key="2">
    <source>
        <dbReference type="ARBA" id="ARBA00022801"/>
    </source>
</evidence>
<dbReference type="Pfam" id="PF00580">
    <property type="entry name" value="UvrD-helicase"/>
    <property type="match status" value="1"/>
</dbReference>
<evidence type="ECO:0000256" key="1">
    <source>
        <dbReference type="ARBA" id="ARBA00022741"/>
    </source>
</evidence>
<dbReference type="GO" id="GO:0043138">
    <property type="term" value="F:3'-5' DNA helicase activity"/>
    <property type="evidence" value="ECO:0007669"/>
    <property type="project" value="TreeGrafter"/>
</dbReference>
<dbReference type="GO" id="GO:0005829">
    <property type="term" value="C:cytosol"/>
    <property type="evidence" value="ECO:0007669"/>
    <property type="project" value="TreeGrafter"/>
</dbReference>
<dbReference type="InterPro" id="IPR027417">
    <property type="entry name" value="P-loop_NTPase"/>
</dbReference>
<dbReference type="InterPro" id="IPR048228">
    <property type="entry name" value="HelD_bacillota"/>
</dbReference>
<dbReference type="OrthoDB" id="9787585at2"/>
<dbReference type="PANTHER" id="PTHR11070:SF17">
    <property type="entry name" value="DNA HELICASE IV"/>
    <property type="match status" value="1"/>
</dbReference>
<evidence type="ECO:0000256" key="3">
    <source>
        <dbReference type="ARBA" id="ARBA00022806"/>
    </source>
</evidence>
<dbReference type="EMBL" id="CP034726">
    <property type="protein sequence ID" value="QBP18889.1"/>
    <property type="molecule type" value="Genomic_DNA"/>
</dbReference>
<reference evidence="8" key="1">
    <citation type="submission" date="2018-12" db="EMBL/GenBank/DDBJ databases">
        <title>A new species of lactobacillus.</title>
        <authorList>
            <person name="Jian Y."/>
            <person name="Xin L."/>
            <person name="Hong Z.J."/>
            <person name="Ming L.Z."/>
            <person name="Hong X.Z."/>
        </authorList>
    </citation>
    <scope>NUCLEOTIDE SEQUENCE [LARGE SCALE GENOMIC DNA]</scope>
    <source>
        <strain evidence="8">HSLZ-75</strain>
    </source>
</reference>
<dbReference type="PANTHER" id="PTHR11070">
    <property type="entry name" value="UVRD / RECB / PCRA DNA HELICASE FAMILY MEMBER"/>
    <property type="match status" value="1"/>
</dbReference>
<dbReference type="AlphaFoldDB" id="A0A4V1ALV2"/>
<keyword evidence="3 5" id="KW-0347">Helicase</keyword>
<evidence type="ECO:0000256" key="5">
    <source>
        <dbReference type="PROSITE-ProRule" id="PRU00560"/>
    </source>
</evidence>
<sequence>MNSDEYHREQQHVNFVLREINRQIKSVQNEYQKAHNSTKQVLQNYGNDTSVNYFEVDDRNETMAELEEQRWMASEEMRVEKVVYNHLYKLEQLKGSPYFGRIDLKFPGEKHALKLYIGTASCVDAHDHFLVFDWRAPIASVYYNGTLGKVAYKTPAGRQVTDLKKKRQFLIKDGKIRNMFDTNEIVGDEMLQHVLGQKNDHVMHNIVATIQRDQNDIIRDTKSDLLVVQGVAGSGKTSAILQRIAFLLYHDRKSLNVSQILLFSPNRLFSHYISDVLPSLGEHNMRQVTLADFLSKRFEGLRVQTIFERYESSHTLSTEQLKIRKFKNSAAFMKAVKRYCRSLKADQFAFSQILYNGRIFFGKETIKLLYESQPAAVKPADRFLNVKNDLITMLKNRIDAEADTKPIQKRVDNLTSDQYNEFFTTTHAKDIQSMSGQRHYIAYRIAKNHLARVYNAIFNNEFFDPYIQYQDFLKQVKLPNDISKAAWEKSIKEFSHQLELHRLTLDNATPLLYLRDLITGEGLNHDIKYLFVDEMQDYSIAQLVYMKHAFPNAKLNLIGDSEQALFKDVQAPQELLKQLNNALTAQHPRLIKLNRSYRSTYPITNFAKSLLPDGNQIQPFNRSGDLPRIVIRYNWTSAIKATKQIIRQQLKKNNTVAILTKHLAEAKKIYTNLNINVKKTLMSDSDRSLPQGVLIMPIYLAKGLEFDSVIAWNVSKDNYNQKRLLGTLYTISTRAMHDLTLLSIGPVSPLITKSHVSPKQFTINHQFN</sequence>
<dbReference type="GO" id="GO:0016787">
    <property type="term" value="F:hydrolase activity"/>
    <property type="evidence" value="ECO:0007669"/>
    <property type="project" value="UniProtKB-UniRule"/>
</dbReference>
<evidence type="ECO:0000256" key="4">
    <source>
        <dbReference type="ARBA" id="ARBA00022840"/>
    </source>
</evidence>
<feature type="binding site" evidence="5">
    <location>
        <begin position="230"/>
        <end position="237"/>
    </location>
    <ligand>
        <name>ATP</name>
        <dbReference type="ChEBI" id="CHEBI:30616"/>
    </ligand>
</feature>
<name>A0A4V1ALV2_9LACO</name>
<dbReference type="SUPFAM" id="SSF52540">
    <property type="entry name" value="P-loop containing nucleoside triphosphate hydrolases"/>
    <property type="match status" value="1"/>
</dbReference>
<proteinExistence type="predicted"/>
<keyword evidence="1 5" id="KW-0547">Nucleotide-binding</keyword>
<protein>
    <submittedName>
        <fullName evidence="7">ATP-dependent DNA helicase</fullName>
    </submittedName>
</protein>
<dbReference type="GO" id="GO:0005524">
    <property type="term" value="F:ATP binding"/>
    <property type="evidence" value="ECO:0007669"/>
    <property type="project" value="UniProtKB-UniRule"/>
</dbReference>
<evidence type="ECO:0000259" key="6">
    <source>
        <dbReference type="PROSITE" id="PS51198"/>
    </source>
</evidence>
<keyword evidence="8" id="KW-1185">Reference proteome</keyword>